<dbReference type="eggNOG" id="COG2161">
    <property type="taxonomic scope" value="Bacteria"/>
</dbReference>
<proteinExistence type="inferred from homology"/>
<gene>
    <name evidence="2" type="ORF">AJE_06751</name>
</gene>
<dbReference type="PANTHER" id="PTHR33713:SF1">
    <property type="entry name" value="CYTOPLASMIC PROTEIN"/>
    <property type="match status" value="1"/>
</dbReference>
<name>H3ZDC5_9ALTE</name>
<sequence>MTSRILADVAASITELKANPMKVATSAYGAPVAVLNRNEPAFYCVPAKAYEDIMDRLEDLELLAIARERESEESIPVNIDDRDTALFTR</sequence>
<comment type="similarity">
    <text evidence="1">Belongs to the phD/YefM antitoxin family.</text>
</comment>
<dbReference type="EMBL" id="AHTH01000015">
    <property type="protein sequence ID" value="EHR41448.1"/>
    <property type="molecule type" value="Genomic_DNA"/>
</dbReference>
<dbReference type="Proteomes" id="UP000012046">
    <property type="component" value="Unassembled WGS sequence"/>
</dbReference>
<dbReference type="InterPro" id="IPR036165">
    <property type="entry name" value="YefM-like_sf"/>
</dbReference>
<dbReference type="AlphaFoldDB" id="H3ZDC5"/>
<evidence type="ECO:0000313" key="3">
    <source>
        <dbReference type="Proteomes" id="UP000012046"/>
    </source>
</evidence>
<reference evidence="2 3" key="1">
    <citation type="journal article" date="2012" name="J. Bacteriol.">
        <title>Genome Sequence of Extracellular-Protease-Producing Alishewanella jeotgali Isolated from Traditional Korean Fermented Seafood.</title>
        <authorList>
            <person name="Jung J."/>
            <person name="Chun J."/>
            <person name="Park W."/>
        </authorList>
    </citation>
    <scope>NUCLEOTIDE SEQUENCE [LARGE SCALE GENOMIC DNA]</scope>
    <source>
        <strain evidence="2 3">KCTC 22429</strain>
    </source>
</reference>
<dbReference type="SUPFAM" id="SSF143120">
    <property type="entry name" value="YefM-like"/>
    <property type="match status" value="1"/>
</dbReference>
<organism evidence="2 3">
    <name type="scientific">Alishewanella jeotgali KCTC 22429</name>
    <dbReference type="NCBI Taxonomy" id="1129374"/>
    <lineage>
        <taxon>Bacteria</taxon>
        <taxon>Pseudomonadati</taxon>
        <taxon>Pseudomonadota</taxon>
        <taxon>Gammaproteobacteria</taxon>
        <taxon>Alteromonadales</taxon>
        <taxon>Alteromonadaceae</taxon>
        <taxon>Alishewanella</taxon>
    </lineage>
</organism>
<dbReference type="InterPro" id="IPR051405">
    <property type="entry name" value="phD/YefM_antitoxin"/>
</dbReference>
<evidence type="ECO:0000256" key="1">
    <source>
        <dbReference type="ARBA" id="ARBA00009981"/>
    </source>
</evidence>
<protein>
    <submittedName>
        <fullName evidence="2">Antitoxin of toxin-antitoxin stability system, StbD family protein</fullName>
    </submittedName>
</protein>
<keyword evidence="3" id="KW-1185">Reference proteome</keyword>
<dbReference type="STRING" id="1129374.AJE_06751"/>
<comment type="caution">
    <text evidence="2">The sequence shown here is derived from an EMBL/GenBank/DDBJ whole genome shotgun (WGS) entry which is preliminary data.</text>
</comment>
<dbReference type="PANTHER" id="PTHR33713">
    <property type="entry name" value="ANTITOXIN YAFN-RELATED"/>
    <property type="match status" value="1"/>
</dbReference>
<evidence type="ECO:0000313" key="2">
    <source>
        <dbReference type="EMBL" id="EHR41448.1"/>
    </source>
</evidence>
<dbReference type="RefSeq" id="WP_008950224.1">
    <property type="nucleotide sequence ID" value="NZ_AHTH01000015.1"/>
</dbReference>
<accession>H3ZDC5</accession>